<accession>A0A5C8ZBV1</accession>
<organism evidence="2 3">
    <name type="scientific">Quadrisphaera setariae</name>
    <dbReference type="NCBI Taxonomy" id="2593304"/>
    <lineage>
        <taxon>Bacteria</taxon>
        <taxon>Bacillati</taxon>
        <taxon>Actinomycetota</taxon>
        <taxon>Actinomycetes</taxon>
        <taxon>Kineosporiales</taxon>
        <taxon>Kineosporiaceae</taxon>
        <taxon>Quadrisphaera</taxon>
    </lineage>
</organism>
<comment type="caution">
    <text evidence="2">The sequence shown here is derived from an EMBL/GenBank/DDBJ whole genome shotgun (WGS) entry which is preliminary data.</text>
</comment>
<keyword evidence="3" id="KW-1185">Reference proteome</keyword>
<reference evidence="2 3" key="1">
    <citation type="submission" date="2019-07" db="EMBL/GenBank/DDBJ databases">
        <title>Quadrisphaera sp. strain DD2A genome sequencing and assembly.</title>
        <authorList>
            <person name="Kim I."/>
        </authorList>
    </citation>
    <scope>NUCLEOTIDE SEQUENCE [LARGE SCALE GENOMIC DNA]</scope>
    <source>
        <strain evidence="2 3">DD2A</strain>
    </source>
</reference>
<gene>
    <name evidence="2" type="ORF">FMM08_14980</name>
</gene>
<evidence type="ECO:0000313" key="3">
    <source>
        <dbReference type="Proteomes" id="UP000321234"/>
    </source>
</evidence>
<proteinExistence type="predicted"/>
<sequence length="98" mass="10324">MRVVVERSGGFAGVVRRGEADASQLDDATSQQLRDLVASAAGPDGASEPGRGPRRDGFCYEVTLEDDDGGAVRGPQRVQLREGSMPAGARQLLDGLLR</sequence>
<dbReference type="AlphaFoldDB" id="A0A5C8ZBV1"/>
<dbReference type="InterPro" id="IPR049457">
    <property type="entry name" value="Emfourin"/>
</dbReference>
<dbReference type="OrthoDB" id="6956709at2"/>
<dbReference type="Proteomes" id="UP000321234">
    <property type="component" value="Unassembled WGS sequence"/>
</dbReference>
<dbReference type="Pfam" id="PF20242">
    <property type="entry name" value="Emfourin"/>
    <property type="match status" value="1"/>
</dbReference>
<evidence type="ECO:0000313" key="2">
    <source>
        <dbReference type="EMBL" id="TXR55585.1"/>
    </source>
</evidence>
<dbReference type="EMBL" id="VKAC01000008">
    <property type="protein sequence ID" value="TXR55585.1"/>
    <property type="molecule type" value="Genomic_DNA"/>
</dbReference>
<dbReference type="RefSeq" id="WP_147927161.1">
    <property type="nucleotide sequence ID" value="NZ_VKAC01000008.1"/>
</dbReference>
<evidence type="ECO:0000256" key="1">
    <source>
        <dbReference type="SAM" id="MobiDB-lite"/>
    </source>
</evidence>
<feature type="region of interest" description="Disordered" evidence="1">
    <location>
        <begin position="39"/>
        <end position="58"/>
    </location>
</feature>
<protein>
    <submittedName>
        <fullName evidence="2">Uncharacterized protein</fullName>
    </submittedName>
</protein>
<name>A0A5C8ZBV1_9ACTN</name>